<dbReference type="Gene3D" id="1.10.443.10">
    <property type="entry name" value="Intergrase catalytic core"/>
    <property type="match status" value="1"/>
</dbReference>
<dbReference type="InterPro" id="IPR010998">
    <property type="entry name" value="Integrase_recombinase_N"/>
</dbReference>
<organism evidence="9 10">
    <name type="scientific">Lachnoclostridium phytofermentans</name>
    <dbReference type="NCBI Taxonomy" id="66219"/>
    <lineage>
        <taxon>Bacteria</taxon>
        <taxon>Bacillati</taxon>
        <taxon>Bacillota</taxon>
        <taxon>Clostridia</taxon>
        <taxon>Lachnospirales</taxon>
        <taxon>Lachnospiraceae</taxon>
    </lineage>
</organism>
<gene>
    <name evidence="9" type="ORF">DHW61_03980</name>
</gene>
<dbReference type="PROSITE" id="PS51900">
    <property type="entry name" value="CB"/>
    <property type="match status" value="1"/>
</dbReference>
<dbReference type="PANTHER" id="PTHR30349">
    <property type="entry name" value="PHAGE INTEGRASE-RELATED"/>
    <property type="match status" value="1"/>
</dbReference>
<evidence type="ECO:0000259" key="7">
    <source>
        <dbReference type="PROSITE" id="PS51898"/>
    </source>
</evidence>
<evidence type="ECO:0000256" key="2">
    <source>
        <dbReference type="ARBA" id="ARBA00008857"/>
    </source>
</evidence>
<feature type="domain" description="Core-binding (CB)" evidence="8">
    <location>
        <begin position="9"/>
        <end position="95"/>
    </location>
</feature>
<evidence type="ECO:0000256" key="6">
    <source>
        <dbReference type="PROSITE-ProRule" id="PRU01248"/>
    </source>
</evidence>
<dbReference type="GO" id="GO:0015074">
    <property type="term" value="P:DNA integration"/>
    <property type="evidence" value="ECO:0007669"/>
    <property type="project" value="UniProtKB-KW"/>
</dbReference>
<dbReference type="InterPro" id="IPR002104">
    <property type="entry name" value="Integrase_catalytic"/>
</dbReference>
<sequence length="301" mass="34584">MRLEHVLEEMVEKEIEDFLIYQKNIKNATNNTLSAYRIDLKRWCFFLQENSVSEPKKITETIINSFLLQQEKVGKSKATVNRSLVSIRSFLFYLMKHGKLIGDPTERIKPPKVEIAPPKYLTKEQVLSLLSAPDCNTKRGIRDKAMLELMYATGMKVSEIGGLKKEDINLKFGCVTVREVKKNRVVPFGQAARASLETYLDSDNDVRKESPYLFLGRQGEPMTRQGVWKIMKYYGKQIGLEEDLTPQVIRNSFAIHMIENGADLNSMKELMGHTNITATQHYTKQRIGETFGTYQKTHPRA</sequence>
<protein>
    <submittedName>
        <fullName evidence="9">Site-specific tyrosine recombinase XerD</fullName>
    </submittedName>
</protein>
<evidence type="ECO:0000313" key="10">
    <source>
        <dbReference type="Proteomes" id="UP000262969"/>
    </source>
</evidence>
<feature type="domain" description="Tyr recombinase" evidence="7">
    <location>
        <begin position="116"/>
        <end position="295"/>
    </location>
</feature>
<dbReference type="Proteomes" id="UP000262969">
    <property type="component" value="Unassembled WGS sequence"/>
</dbReference>
<keyword evidence="5" id="KW-0233">DNA recombination</keyword>
<comment type="caution">
    <text evidence="9">The sequence shown here is derived from an EMBL/GenBank/DDBJ whole genome shotgun (WGS) entry which is preliminary data.</text>
</comment>
<dbReference type="GO" id="GO:0006310">
    <property type="term" value="P:DNA recombination"/>
    <property type="evidence" value="ECO:0007669"/>
    <property type="project" value="UniProtKB-KW"/>
</dbReference>
<dbReference type="AlphaFoldDB" id="A0A3D2X4T3"/>
<name>A0A3D2X4T3_9FIRM</name>
<dbReference type="InterPro" id="IPR013762">
    <property type="entry name" value="Integrase-like_cat_sf"/>
</dbReference>
<dbReference type="PANTHER" id="PTHR30349:SF81">
    <property type="entry name" value="TYROSINE RECOMBINASE XERC"/>
    <property type="match status" value="1"/>
</dbReference>
<dbReference type="Pfam" id="PF02899">
    <property type="entry name" value="Phage_int_SAM_1"/>
    <property type="match status" value="1"/>
</dbReference>
<dbReference type="PROSITE" id="PS51898">
    <property type="entry name" value="TYR_RECOMBINASE"/>
    <property type="match status" value="1"/>
</dbReference>
<accession>A0A3D2X4T3</accession>
<evidence type="ECO:0000256" key="3">
    <source>
        <dbReference type="ARBA" id="ARBA00022908"/>
    </source>
</evidence>
<evidence type="ECO:0000256" key="1">
    <source>
        <dbReference type="ARBA" id="ARBA00003283"/>
    </source>
</evidence>
<dbReference type="SUPFAM" id="SSF56349">
    <property type="entry name" value="DNA breaking-rejoining enzymes"/>
    <property type="match status" value="1"/>
</dbReference>
<keyword evidence="3" id="KW-0229">DNA integration</keyword>
<dbReference type="GO" id="GO:0003677">
    <property type="term" value="F:DNA binding"/>
    <property type="evidence" value="ECO:0007669"/>
    <property type="project" value="UniProtKB-UniRule"/>
</dbReference>
<dbReference type="Pfam" id="PF00589">
    <property type="entry name" value="Phage_integrase"/>
    <property type="match status" value="1"/>
</dbReference>
<dbReference type="InterPro" id="IPR004107">
    <property type="entry name" value="Integrase_SAM-like_N"/>
</dbReference>
<comment type="similarity">
    <text evidence="2">Belongs to the 'phage' integrase family.</text>
</comment>
<dbReference type="InterPro" id="IPR011010">
    <property type="entry name" value="DNA_brk_join_enz"/>
</dbReference>
<evidence type="ECO:0000256" key="5">
    <source>
        <dbReference type="ARBA" id="ARBA00023172"/>
    </source>
</evidence>
<dbReference type="InterPro" id="IPR044068">
    <property type="entry name" value="CB"/>
</dbReference>
<dbReference type="InterPro" id="IPR050090">
    <property type="entry name" value="Tyrosine_recombinase_XerCD"/>
</dbReference>
<comment type="function">
    <text evidence="1">Site-specific tyrosine recombinase, which acts by catalyzing the cutting and rejoining of the recombining DNA molecules.</text>
</comment>
<evidence type="ECO:0000259" key="8">
    <source>
        <dbReference type="PROSITE" id="PS51900"/>
    </source>
</evidence>
<dbReference type="Gene3D" id="1.10.150.130">
    <property type="match status" value="1"/>
</dbReference>
<proteinExistence type="inferred from homology"/>
<evidence type="ECO:0000256" key="4">
    <source>
        <dbReference type="ARBA" id="ARBA00023125"/>
    </source>
</evidence>
<dbReference type="EMBL" id="DPVV01000140">
    <property type="protein sequence ID" value="HCL01565.1"/>
    <property type="molecule type" value="Genomic_DNA"/>
</dbReference>
<evidence type="ECO:0000313" key="9">
    <source>
        <dbReference type="EMBL" id="HCL01565.1"/>
    </source>
</evidence>
<keyword evidence="4 6" id="KW-0238">DNA-binding</keyword>
<reference evidence="9 10" key="1">
    <citation type="journal article" date="2018" name="Nat. Biotechnol.">
        <title>A standardized bacterial taxonomy based on genome phylogeny substantially revises the tree of life.</title>
        <authorList>
            <person name="Parks D.H."/>
            <person name="Chuvochina M."/>
            <person name="Waite D.W."/>
            <person name="Rinke C."/>
            <person name="Skarshewski A."/>
            <person name="Chaumeil P.A."/>
            <person name="Hugenholtz P."/>
        </authorList>
    </citation>
    <scope>NUCLEOTIDE SEQUENCE [LARGE SCALE GENOMIC DNA]</scope>
    <source>
        <strain evidence="9">UBA11728</strain>
    </source>
</reference>